<evidence type="ECO:0000256" key="10">
    <source>
        <dbReference type="SAM" id="Coils"/>
    </source>
</evidence>
<name>F8L8A2_SIMNZ</name>
<keyword evidence="7 9" id="KW-0234">DNA repair</keyword>
<dbReference type="STRING" id="331113.SNE_A11480"/>
<feature type="domain" description="RecF/RecN/SMC N-terminal" evidence="11">
    <location>
        <begin position="2"/>
        <end position="488"/>
    </location>
</feature>
<dbReference type="HOGENOM" id="CLU_018297_3_1_0"/>
<evidence type="ECO:0000256" key="4">
    <source>
        <dbReference type="ARBA" id="ARBA00022741"/>
    </source>
</evidence>
<dbReference type="Gene3D" id="3.40.50.300">
    <property type="entry name" value="P-loop containing nucleotide triphosphate hydrolases"/>
    <property type="match status" value="2"/>
</dbReference>
<dbReference type="KEGG" id="sng:SNE_A11480"/>
<dbReference type="CDD" id="cd03241">
    <property type="entry name" value="ABC_RecN"/>
    <property type="match status" value="1"/>
</dbReference>
<proteinExistence type="inferred from homology"/>
<evidence type="ECO:0000313" key="12">
    <source>
        <dbReference type="EMBL" id="CCB89025.1"/>
    </source>
</evidence>
<dbReference type="InterPro" id="IPR027417">
    <property type="entry name" value="P-loop_NTPase"/>
</dbReference>
<dbReference type="PANTHER" id="PTHR11059:SF0">
    <property type="entry name" value="DNA REPAIR PROTEIN RECN"/>
    <property type="match status" value="1"/>
</dbReference>
<keyword evidence="13" id="KW-1185">Reference proteome</keyword>
<gene>
    <name evidence="12" type="ordered locus">SNE_A11480</name>
</gene>
<protein>
    <recommendedName>
        <fullName evidence="3 9">DNA repair protein RecN</fullName>
    </recommendedName>
    <alternativeName>
        <fullName evidence="8 9">Recombination protein N</fullName>
    </alternativeName>
</protein>
<evidence type="ECO:0000256" key="3">
    <source>
        <dbReference type="ARBA" id="ARBA00021315"/>
    </source>
</evidence>
<dbReference type="eggNOG" id="COG0497">
    <property type="taxonomic scope" value="Bacteria"/>
</dbReference>
<evidence type="ECO:0000313" key="13">
    <source>
        <dbReference type="Proteomes" id="UP000000496"/>
    </source>
</evidence>
<dbReference type="GO" id="GO:0006310">
    <property type="term" value="P:DNA recombination"/>
    <property type="evidence" value="ECO:0007669"/>
    <property type="project" value="InterPro"/>
</dbReference>
<dbReference type="PIRSF" id="PIRSF003128">
    <property type="entry name" value="RecN"/>
    <property type="match status" value="1"/>
</dbReference>
<evidence type="ECO:0000256" key="1">
    <source>
        <dbReference type="ARBA" id="ARBA00003618"/>
    </source>
</evidence>
<dbReference type="GO" id="GO:0005524">
    <property type="term" value="F:ATP binding"/>
    <property type="evidence" value="ECO:0007669"/>
    <property type="project" value="UniProtKB-KW"/>
</dbReference>
<reference key="1">
    <citation type="journal article" date="2011" name="Mol. Biol. Evol.">
        <title>Unity in variety -- the pan-genome of the Chlamydiae.</title>
        <authorList>
            <person name="Collingro A."/>
            <person name="Tischler P."/>
            <person name="Weinmaier T."/>
            <person name="Penz T."/>
            <person name="Heinz E."/>
            <person name="Brunham R.C."/>
            <person name="Read T.D."/>
            <person name="Bavoil P.M."/>
            <person name="Sachse K."/>
            <person name="Kahane S."/>
            <person name="Friedman M.G."/>
            <person name="Rattei T."/>
            <person name="Myers G.S.A."/>
            <person name="Horn M."/>
        </authorList>
    </citation>
    <scope>NUCLEOTIDE SEQUENCE</scope>
    <source>
        <strain>Z</strain>
    </source>
</reference>
<evidence type="ECO:0000256" key="7">
    <source>
        <dbReference type="ARBA" id="ARBA00023204"/>
    </source>
</evidence>
<dbReference type="Proteomes" id="UP000000496">
    <property type="component" value="Chromosome gsn.131"/>
</dbReference>
<reference evidence="12 13" key="2">
    <citation type="journal article" date="2011" name="Mol. Biol. Evol.">
        <title>Unity in variety--the pan-genome of the Chlamydiae.</title>
        <authorList>
            <person name="Collingro A."/>
            <person name="Tischler P."/>
            <person name="Weinmaier T."/>
            <person name="Penz T."/>
            <person name="Heinz E."/>
            <person name="Brunham R.C."/>
            <person name="Read T.D."/>
            <person name="Bavoil P.M."/>
            <person name="Sachse K."/>
            <person name="Kahane S."/>
            <person name="Friedman M.G."/>
            <person name="Rattei T."/>
            <person name="Myers G.S."/>
            <person name="Horn M."/>
        </authorList>
    </citation>
    <scope>NUCLEOTIDE SEQUENCE [LARGE SCALE GENOMIC DNA]</scope>
    <source>
        <strain evidence="13">ATCC VR-1471 / Z</strain>
    </source>
</reference>
<organism evidence="12 13">
    <name type="scientific">Simkania negevensis (strain ATCC VR-1471 / DSM 27360 / Z)</name>
    <dbReference type="NCBI Taxonomy" id="331113"/>
    <lineage>
        <taxon>Bacteria</taxon>
        <taxon>Pseudomonadati</taxon>
        <taxon>Chlamydiota</taxon>
        <taxon>Chlamydiia</taxon>
        <taxon>Parachlamydiales</taxon>
        <taxon>Simkaniaceae</taxon>
        <taxon>Simkania</taxon>
    </lineage>
</organism>
<dbReference type="SUPFAM" id="SSF52540">
    <property type="entry name" value="P-loop containing nucleoside triphosphate hydrolases"/>
    <property type="match status" value="1"/>
</dbReference>
<keyword evidence="5 9" id="KW-0227">DNA damage</keyword>
<sequence>MITTLHLRHFVLIQQAVIHFEKGLNILTGETGAGKTILIQAINLLMGQKADTDVIRSGEETAIVTATFEIANLTPVHTLLNEAGIVFDPQEELIIKREISRTSKNRIFINAQLAPLQLLSQLGTHLFEVAGQNTSVALRSSDQQRETLDTFGSIDITPFSYSYENEKKLFRHLETLKLQKVDAERVMQRIQWELEDLQAVDLSEDEEALFEAYKNQTNSQERIQSLSLMIQALENSVLPTLSQFKRYLPSSELLETALTSLNELSFSLSSELEDLQLDPEQLEALEKKLSKLSSVKKKYRIEATDIPKRLATLEQELKHYEELDAKIETLEKAHEAAKLECDVLAQNLTKARIIAQKTLEEALTQEIRLLNMADATFQIEIAPKEIGPDGADQVIFYLSANRGEKPALVKSKTSGGELSRLFFALKLLLAAKEAIPILIFDEIDSNIGGETATLIGEKLLELSQSRQVLCITHFPQVARFATHHLLISKKIDGERTHTTIESLEGSQKKEELLRMIGGKATLPQ</sequence>
<feature type="coiled-coil region" evidence="10">
    <location>
        <begin position="282"/>
        <end position="347"/>
    </location>
</feature>
<accession>F8L8A2</accession>
<evidence type="ECO:0000256" key="6">
    <source>
        <dbReference type="ARBA" id="ARBA00022840"/>
    </source>
</evidence>
<keyword evidence="6" id="KW-0067">ATP-binding</keyword>
<dbReference type="RefSeq" id="WP_013943492.1">
    <property type="nucleotide sequence ID" value="NC_015713.1"/>
</dbReference>
<dbReference type="InterPro" id="IPR004604">
    <property type="entry name" value="DNA_recomb/repair_RecN"/>
</dbReference>
<comment type="function">
    <text evidence="1 9">May be involved in recombinational repair of damaged DNA.</text>
</comment>
<dbReference type="OrthoDB" id="9806954at2"/>
<dbReference type="PANTHER" id="PTHR11059">
    <property type="entry name" value="DNA REPAIR PROTEIN RECN"/>
    <property type="match status" value="1"/>
</dbReference>
<dbReference type="EMBL" id="FR872582">
    <property type="protein sequence ID" value="CCB89025.1"/>
    <property type="molecule type" value="Genomic_DNA"/>
</dbReference>
<evidence type="ECO:0000256" key="5">
    <source>
        <dbReference type="ARBA" id="ARBA00022763"/>
    </source>
</evidence>
<comment type="similarity">
    <text evidence="2 9">Belongs to the RecN family.</text>
</comment>
<dbReference type="Pfam" id="PF02463">
    <property type="entry name" value="SMC_N"/>
    <property type="match status" value="1"/>
</dbReference>
<dbReference type="GO" id="GO:0043590">
    <property type="term" value="C:bacterial nucleoid"/>
    <property type="evidence" value="ECO:0007669"/>
    <property type="project" value="TreeGrafter"/>
</dbReference>
<dbReference type="GO" id="GO:0009432">
    <property type="term" value="P:SOS response"/>
    <property type="evidence" value="ECO:0007669"/>
    <property type="project" value="TreeGrafter"/>
</dbReference>
<evidence type="ECO:0000256" key="9">
    <source>
        <dbReference type="PIRNR" id="PIRNR003128"/>
    </source>
</evidence>
<dbReference type="GO" id="GO:0006281">
    <property type="term" value="P:DNA repair"/>
    <property type="evidence" value="ECO:0007669"/>
    <property type="project" value="UniProtKB-KW"/>
</dbReference>
<keyword evidence="10" id="KW-0175">Coiled coil</keyword>
<dbReference type="AlphaFoldDB" id="F8L8A2"/>
<feature type="coiled-coil region" evidence="10">
    <location>
        <begin position="173"/>
        <end position="200"/>
    </location>
</feature>
<evidence type="ECO:0000256" key="2">
    <source>
        <dbReference type="ARBA" id="ARBA00009441"/>
    </source>
</evidence>
<evidence type="ECO:0000256" key="8">
    <source>
        <dbReference type="ARBA" id="ARBA00033408"/>
    </source>
</evidence>
<keyword evidence="4" id="KW-0547">Nucleotide-binding</keyword>
<evidence type="ECO:0000259" key="11">
    <source>
        <dbReference type="Pfam" id="PF02463"/>
    </source>
</evidence>
<dbReference type="InterPro" id="IPR003395">
    <property type="entry name" value="RecF/RecN/SMC_N"/>
</dbReference>